<evidence type="ECO:0008006" key="3">
    <source>
        <dbReference type="Google" id="ProtNLM"/>
    </source>
</evidence>
<reference evidence="1 2" key="1">
    <citation type="submission" date="2019-04" db="EMBL/GenBank/DDBJ databases">
        <title>Genome sequence of strain shin9-1.</title>
        <authorList>
            <person name="Gao J."/>
            <person name="Sun J."/>
        </authorList>
    </citation>
    <scope>NUCLEOTIDE SEQUENCE [LARGE SCALE GENOMIC DNA]</scope>
    <source>
        <strain evidence="2">shin9-1</strain>
    </source>
</reference>
<name>A0A4S8P5C9_9HYPH</name>
<proteinExistence type="predicted"/>
<keyword evidence="2" id="KW-1185">Reference proteome</keyword>
<organism evidence="1 2">
    <name type="scientific">Peteryoungia ipomoeae</name>
    <dbReference type="NCBI Taxonomy" id="1210932"/>
    <lineage>
        <taxon>Bacteria</taxon>
        <taxon>Pseudomonadati</taxon>
        <taxon>Pseudomonadota</taxon>
        <taxon>Alphaproteobacteria</taxon>
        <taxon>Hyphomicrobiales</taxon>
        <taxon>Rhizobiaceae</taxon>
        <taxon>Peteryoungia</taxon>
    </lineage>
</organism>
<dbReference type="Proteomes" id="UP000308828">
    <property type="component" value="Unassembled WGS sequence"/>
</dbReference>
<dbReference type="InterPro" id="IPR003477">
    <property type="entry name" value="PemK-like"/>
</dbReference>
<protein>
    <recommendedName>
        <fullName evidence="3">Type II toxin-antitoxin system PemK/MazF family toxin</fullName>
    </recommendedName>
</protein>
<dbReference type="Gene3D" id="2.30.30.110">
    <property type="match status" value="1"/>
</dbReference>
<accession>A0A4S8P5C9</accession>
<dbReference type="SUPFAM" id="SSF50118">
    <property type="entry name" value="Cell growth inhibitor/plasmid maintenance toxic component"/>
    <property type="match status" value="1"/>
</dbReference>
<dbReference type="EMBL" id="STGV01000003">
    <property type="protein sequence ID" value="THV22919.1"/>
    <property type="molecule type" value="Genomic_DNA"/>
</dbReference>
<evidence type="ECO:0000313" key="1">
    <source>
        <dbReference type="EMBL" id="THV22919.1"/>
    </source>
</evidence>
<dbReference type="InterPro" id="IPR011067">
    <property type="entry name" value="Plasmid_toxin/cell-grow_inhib"/>
</dbReference>
<comment type="caution">
    <text evidence="1">The sequence shown here is derived from an EMBL/GenBank/DDBJ whole genome shotgun (WGS) entry which is preliminary data.</text>
</comment>
<dbReference type="GO" id="GO:0003677">
    <property type="term" value="F:DNA binding"/>
    <property type="evidence" value="ECO:0007669"/>
    <property type="project" value="InterPro"/>
</dbReference>
<gene>
    <name evidence="1" type="ORF">FAA97_09775</name>
</gene>
<dbReference type="Pfam" id="PF02452">
    <property type="entry name" value="PemK_toxin"/>
    <property type="match status" value="1"/>
</dbReference>
<dbReference type="AlphaFoldDB" id="A0A4S8P5C9"/>
<sequence length="176" mass="19362">MAAKHPVKIKAAPKVGSLYWCSLHAEAQIHIPEFWKKRPVVVISRKNTLHGKVTVLPITTDEDNVTYEHSIELSQATRDKINGKRSWVVCDHIMTVATSRLDFVDKSPPRIDPIELGPILEKAHSLLAGWPPSQPLRVVVAESTTVMETPEEIITTVIDTVTVTVAGSAVGTTDNE</sequence>
<dbReference type="RefSeq" id="WP_136598363.1">
    <property type="nucleotide sequence ID" value="NZ_STGV01000003.1"/>
</dbReference>
<evidence type="ECO:0000313" key="2">
    <source>
        <dbReference type="Proteomes" id="UP000308828"/>
    </source>
</evidence>
<dbReference type="OrthoDB" id="7365622at2"/>